<evidence type="ECO:0000313" key="1">
    <source>
        <dbReference type="EMBL" id="KAI0065768.1"/>
    </source>
</evidence>
<gene>
    <name evidence="1" type="ORF">BV25DRAFT_1913209</name>
</gene>
<dbReference type="EMBL" id="MU277194">
    <property type="protein sequence ID" value="KAI0065768.1"/>
    <property type="molecule type" value="Genomic_DNA"/>
</dbReference>
<name>A0ACB8TCT5_9AGAM</name>
<sequence length="438" mass="49731">MATEISDQILSYLDARQDVVSFALLSKHFRSIASPRHLEYREIRVTLDNVPVWKHLARFPSLAANVRELVIHRHSHGEWYATYPPRKPRVPKALVEDVYDHWSLFDEDADTLGRLMEEASRNMVNLSSVKVYTLPHDSDPGSLLGRFLRICYPSLESFIIDGDGVEWDVTGTKPQESRLKTFIASVSLRRPFYFESLVNWASSLQVLECSLFNSGYIESLVKCHFPALRELKWTGYFPHSPPALQFLAAHPTLERLSWMFGYLHRTEVERENFLPNLRHICVTDWRLVAAVLRGAGDDAGALESVDCHGYLASKLAKGSGRSVRRLRIKCQDAEALQAIAATFPSVTHLNIQGGIRAGRVTVEGTQTKENQAHERSRGDNSYKDHRPTLEDVVDLFPALEVLGGMQFEDDEHMQEVFTMYPRLRAGFEVPDFGKAGLH</sequence>
<reference evidence="1" key="1">
    <citation type="submission" date="2021-03" db="EMBL/GenBank/DDBJ databases">
        <authorList>
            <consortium name="DOE Joint Genome Institute"/>
            <person name="Ahrendt S."/>
            <person name="Looney B.P."/>
            <person name="Miyauchi S."/>
            <person name="Morin E."/>
            <person name="Drula E."/>
            <person name="Courty P.E."/>
            <person name="Chicoki N."/>
            <person name="Fauchery L."/>
            <person name="Kohler A."/>
            <person name="Kuo A."/>
            <person name="Labutti K."/>
            <person name="Pangilinan J."/>
            <person name="Lipzen A."/>
            <person name="Riley R."/>
            <person name="Andreopoulos W."/>
            <person name="He G."/>
            <person name="Johnson J."/>
            <person name="Barry K.W."/>
            <person name="Grigoriev I.V."/>
            <person name="Nagy L."/>
            <person name="Hibbett D."/>
            <person name="Henrissat B."/>
            <person name="Matheny P.B."/>
            <person name="Labbe J."/>
            <person name="Martin F."/>
        </authorList>
    </citation>
    <scope>NUCLEOTIDE SEQUENCE</scope>
    <source>
        <strain evidence="1">HHB10654</strain>
    </source>
</reference>
<comment type="caution">
    <text evidence="1">The sequence shown here is derived from an EMBL/GenBank/DDBJ whole genome shotgun (WGS) entry which is preliminary data.</text>
</comment>
<dbReference type="Proteomes" id="UP000814140">
    <property type="component" value="Unassembled WGS sequence"/>
</dbReference>
<accession>A0ACB8TCT5</accession>
<keyword evidence="2" id="KW-1185">Reference proteome</keyword>
<proteinExistence type="predicted"/>
<protein>
    <submittedName>
        <fullName evidence="1">Uncharacterized protein</fullName>
    </submittedName>
</protein>
<reference evidence="1" key="2">
    <citation type="journal article" date="2022" name="New Phytol.">
        <title>Evolutionary transition to the ectomycorrhizal habit in the genomes of a hyperdiverse lineage of mushroom-forming fungi.</title>
        <authorList>
            <person name="Looney B."/>
            <person name="Miyauchi S."/>
            <person name="Morin E."/>
            <person name="Drula E."/>
            <person name="Courty P.E."/>
            <person name="Kohler A."/>
            <person name="Kuo A."/>
            <person name="LaButti K."/>
            <person name="Pangilinan J."/>
            <person name="Lipzen A."/>
            <person name="Riley R."/>
            <person name="Andreopoulos W."/>
            <person name="He G."/>
            <person name="Johnson J."/>
            <person name="Nolan M."/>
            <person name="Tritt A."/>
            <person name="Barry K.W."/>
            <person name="Grigoriev I.V."/>
            <person name="Nagy L.G."/>
            <person name="Hibbett D."/>
            <person name="Henrissat B."/>
            <person name="Matheny P.B."/>
            <person name="Labbe J."/>
            <person name="Martin F.M."/>
        </authorList>
    </citation>
    <scope>NUCLEOTIDE SEQUENCE</scope>
    <source>
        <strain evidence="1">HHB10654</strain>
    </source>
</reference>
<organism evidence="1 2">
    <name type="scientific">Artomyces pyxidatus</name>
    <dbReference type="NCBI Taxonomy" id="48021"/>
    <lineage>
        <taxon>Eukaryota</taxon>
        <taxon>Fungi</taxon>
        <taxon>Dikarya</taxon>
        <taxon>Basidiomycota</taxon>
        <taxon>Agaricomycotina</taxon>
        <taxon>Agaricomycetes</taxon>
        <taxon>Russulales</taxon>
        <taxon>Auriscalpiaceae</taxon>
        <taxon>Artomyces</taxon>
    </lineage>
</organism>
<evidence type="ECO:0000313" key="2">
    <source>
        <dbReference type="Proteomes" id="UP000814140"/>
    </source>
</evidence>